<protein>
    <submittedName>
        <fullName evidence="2">Uncharacterized protein</fullName>
    </submittedName>
</protein>
<dbReference type="RefSeq" id="XP_024779504.1">
    <property type="nucleotide sequence ID" value="XM_024918519.1"/>
</dbReference>
<dbReference type="GeneID" id="36627088"/>
<evidence type="ECO:0000313" key="3">
    <source>
        <dbReference type="Proteomes" id="UP000241690"/>
    </source>
</evidence>
<dbReference type="Pfam" id="PF23397">
    <property type="entry name" value="DUF7104"/>
    <property type="match status" value="3"/>
</dbReference>
<feature type="region of interest" description="Disordered" evidence="1">
    <location>
        <begin position="42"/>
        <end position="62"/>
    </location>
</feature>
<evidence type="ECO:0000256" key="1">
    <source>
        <dbReference type="SAM" id="MobiDB-lite"/>
    </source>
</evidence>
<dbReference type="EMBL" id="KZ679676">
    <property type="protein sequence ID" value="PTB59827.1"/>
    <property type="molecule type" value="Genomic_DNA"/>
</dbReference>
<dbReference type="AlphaFoldDB" id="A0A2T4ARX8"/>
<dbReference type="Proteomes" id="UP000241690">
    <property type="component" value="Unassembled WGS sequence"/>
</dbReference>
<name>A0A2T4ARX8_TRIHA</name>
<keyword evidence="3" id="KW-1185">Reference proteome</keyword>
<evidence type="ECO:0000313" key="2">
    <source>
        <dbReference type="EMBL" id="PTB59827.1"/>
    </source>
</evidence>
<organism evidence="2 3">
    <name type="scientific">Trichoderma harzianum CBS 226.95</name>
    <dbReference type="NCBI Taxonomy" id="983964"/>
    <lineage>
        <taxon>Eukaryota</taxon>
        <taxon>Fungi</taxon>
        <taxon>Dikarya</taxon>
        <taxon>Ascomycota</taxon>
        <taxon>Pezizomycotina</taxon>
        <taxon>Sordariomycetes</taxon>
        <taxon>Hypocreomycetidae</taxon>
        <taxon>Hypocreales</taxon>
        <taxon>Hypocreaceae</taxon>
        <taxon>Trichoderma</taxon>
    </lineage>
</organism>
<reference evidence="2 3" key="1">
    <citation type="submission" date="2016-07" db="EMBL/GenBank/DDBJ databases">
        <title>Multiple horizontal gene transfer events from other fungi enriched the ability of initially mycotrophic Trichoderma (Ascomycota) to feed on dead plant biomass.</title>
        <authorList>
            <consortium name="DOE Joint Genome Institute"/>
            <person name="Aerts A."/>
            <person name="Atanasova L."/>
            <person name="Chenthamara K."/>
            <person name="Zhang J."/>
            <person name="Grujic M."/>
            <person name="Henrissat B."/>
            <person name="Kuo A."/>
            <person name="Salamov A."/>
            <person name="Lipzen A."/>
            <person name="Labutti K."/>
            <person name="Barry K."/>
            <person name="Miao Y."/>
            <person name="Rahimi M.J."/>
            <person name="Shen Q."/>
            <person name="Grigoriev I.V."/>
            <person name="Kubicek C.P."/>
            <person name="Druzhinina I.S."/>
        </authorList>
    </citation>
    <scope>NUCLEOTIDE SEQUENCE [LARGE SCALE GENOMIC DNA]</scope>
    <source>
        <strain evidence="2 3">CBS 226.95</strain>
    </source>
</reference>
<accession>A0A2T4ARX8</accession>
<dbReference type="Gene3D" id="1.20.5.340">
    <property type="match status" value="1"/>
</dbReference>
<dbReference type="InterPro" id="IPR055530">
    <property type="entry name" value="DUF7104"/>
</dbReference>
<gene>
    <name evidence="2" type="ORF">M431DRAFT_504778</name>
</gene>
<sequence length="164" mass="17353">MEAVNKELEAKVKEPLSNFGLRIMKIHADLRLCISQPASAVSHAPDSKDWGGNGADVGSQEAGKDVVIPRREKITEAVLKVAAGNEINGQEVLAALLDAEQNVKITDVVIEAAAANRGNGKEVMDLLLMKRGGDVKITEAVLKAAAANDVSGREVMTLLLEKCG</sequence>
<proteinExistence type="predicted"/>